<dbReference type="Gene3D" id="1.10.10.10">
    <property type="entry name" value="Winged helix-like DNA-binding domain superfamily/Winged helix DNA-binding domain"/>
    <property type="match status" value="1"/>
</dbReference>
<protein>
    <submittedName>
        <fullName evidence="1">Transcriptional regulator</fullName>
    </submittedName>
</protein>
<proteinExistence type="predicted"/>
<name>A0ABY6H2R7_9GAMM</name>
<organism evidence="1 2">
    <name type="scientific">Endozoicomonas euniceicola</name>
    <dbReference type="NCBI Taxonomy" id="1234143"/>
    <lineage>
        <taxon>Bacteria</taxon>
        <taxon>Pseudomonadati</taxon>
        <taxon>Pseudomonadota</taxon>
        <taxon>Gammaproteobacteria</taxon>
        <taxon>Oceanospirillales</taxon>
        <taxon>Endozoicomonadaceae</taxon>
        <taxon>Endozoicomonas</taxon>
    </lineage>
</organism>
<dbReference type="InterPro" id="IPR036388">
    <property type="entry name" value="WH-like_DNA-bd_sf"/>
</dbReference>
<dbReference type="EMBL" id="CP103300">
    <property type="protein sequence ID" value="UYM18523.1"/>
    <property type="molecule type" value="Genomic_DNA"/>
</dbReference>
<dbReference type="Proteomes" id="UP001163255">
    <property type="component" value="Chromosome"/>
</dbReference>
<dbReference type="Pfam" id="PF25212">
    <property type="entry name" value="HVO_A0114"/>
    <property type="match status" value="1"/>
</dbReference>
<evidence type="ECO:0000313" key="2">
    <source>
        <dbReference type="Proteomes" id="UP001163255"/>
    </source>
</evidence>
<evidence type="ECO:0000313" key="1">
    <source>
        <dbReference type="EMBL" id="UYM18523.1"/>
    </source>
</evidence>
<reference evidence="1" key="1">
    <citation type="submission" date="2022-10" db="EMBL/GenBank/DDBJ databases">
        <title>Completed Genome Sequence of two octocoral isolated bacterium, Endozoicomonas euniceicola EF212T and Endozoicomonas gorgoniicola PS125T.</title>
        <authorList>
            <person name="Chiou Y.-J."/>
            <person name="Chen Y.-H."/>
        </authorList>
    </citation>
    <scope>NUCLEOTIDE SEQUENCE</scope>
    <source>
        <strain evidence="1">EF212</strain>
    </source>
</reference>
<dbReference type="InterPro" id="IPR036390">
    <property type="entry name" value="WH_DNA-bd_sf"/>
</dbReference>
<keyword evidence="2" id="KW-1185">Reference proteome</keyword>
<gene>
    <name evidence="1" type="ORF">NX720_11675</name>
</gene>
<sequence>MNKVMKIGIMPEEAYKARLLAIAKGHYIPARGEPKIWFESFQAAAQLLSNENIELLRLMAKEKPESIKELSDLTGRKDNNLSRTLKSLEKHNIVRLEKAANNCKKPIPLATSFCFENRERYYAV</sequence>
<accession>A0ABY6H2R7</accession>
<dbReference type="SUPFAM" id="SSF46785">
    <property type="entry name" value="Winged helix' DNA-binding domain"/>
    <property type="match status" value="1"/>
</dbReference>
<dbReference type="RefSeq" id="WP_262601284.1">
    <property type="nucleotide sequence ID" value="NZ_CP103300.1"/>
</dbReference>